<dbReference type="AlphaFoldDB" id="A0A917YDQ7"/>
<feature type="region of interest" description="Disordered" evidence="1">
    <location>
        <begin position="14"/>
        <end position="51"/>
    </location>
</feature>
<accession>A0A917YDQ7</accession>
<proteinExistence type="predicted"/>
<name>A0A917YDQ7_9ACTN</name>
<evidence type="ECO:0000313" key="2">
    <source>
        <dbReference type="EMBL" id="GGN89878.1"/>
    </source>
</evidence>
<keyword evidence="3" id="KW-1185">Reference proteome</keyword>
<sequence length="155" mass="16563">MGGGVVGTYVHTYEVPRRQPFQASPPSPLRSNREVPAARPAQDPPGGRSATPIYDALYAEWVRSFKALPGDRHGEENLGFTAFGSLPRGMSSYGTSSAHNSYSSYSAGAHYARLNGAQHGHTTTATAIWQTSGRQHSTGMHHIPAALPPAPRRGL</sequence>
<gene>
    <name evidence="2" type="ORF">GCM10011579_085210</name>
</gene>
<evidence type="ECO:0000256" key="1">
    <source>
        <dbReference type="SAM" id="MobiDB-lite"/>
    </source>
</evidence>
<dbReference type="Proteomes" id="UP000600365">
    <property type="component" value="Unassembled WGS sequence"/>
</dbReference>
<evidence type="ECO:0000313" key="3">
    <source>
        <dbReference type="Proteomes" id="UP000600365"/>
    </source>
</evidence>
<organism evidence="2 3">
    <name type="scientific">Streptomyces albiflavescens</name>
    <dbReference type="NCBI Taxonomy" id="1623582"/>
    <lineage>
        <taxon>Bacteria</taxon>
        <taxon>Bacillati</taxon>
        <taxon>Actinomycetota</taxon>
        <taxon>Actinomycetes</taxon>
        <taxon>Kitasatosporales</taxon>
        <taxon>Streptomycetaceae</taxon>
        <taxon>Streptomyces</taxon>
    </lineage>
</organism>
<comment type="caution">
    <text evidence="2">The sequence shown here is derived from an EMBL/GenBank/DDBJ whole genome shotgun (WGS) entry which is preliminary data.</text>
</comment>
<reference evidence="2 3" key="1">
    <citation type="journal article" date="2014" name="Int. J. Syst. Evol. Microbiol.">
        <title>Complete genome sequence of Corynebacterium casei LMG S-19264T (=DSM 44701T), isolated from a smear-ripened cheese.</title>
        <authorList>
            <consortium name="US DOE Joint Genome Institute (JGI-PGF)"/>
            <person name="Walter F."/>
            <person name="Albersmeier A."/>
            <person name="Kalinowski J."/>
            <person name="Ruckert C."/>
        </authorList>
    </citation>
    <scope>NUCLEOTIDE SEQUENCE [LARGE SCALE GENOMIC DNA]</scope>
    <source>
        <strain evidence="2 3">CGMCC 4.7111</strain>
    </source>
</reference>
<dbReference type="EMBL" id="BMMM01000023">
    <property type="protein sequence ID" value="GGN89878.1"/>
    <property type="molecule type" value="Genomic_DNA"/>
</dbReference>
<protein>
    <submittedName>
        <fullName evidence="2">Uncharacterized protein</fullName>
    </submittedName>
</protein>